<dbReference type="AlphaFoldDB" id="A0A9W8ZS70"/>
<reference evidence="1" key="2">
    <citation type="journal article" date="2023" name="Proc. Natl. Acad. Sci. U.S.A.">
        <title>A global phylogenomic analysis of the shiitake genus Lentinula.</title>
        <authorList>
            <person name="Sierra-Patev S."/>
            <person name="Min B."/>
            <person name="Naranjo-Ortiz M."/>
            <person name="Looney B."/>
            <person name="Konkel Z."/>
            <person name="Slot J.C."/>
            <person name="Sakamoto Y."/>
            <person name="Steenwyk J.L."/>
            <person name="Rokas A."/>
            <person name="Carro J."/>
            <person name="Camarero S."/>
            <person name="Ferreira P."/>
            <person name="Molpeceres G."/>
            <person name="Ruiz-Duenas F.J."/>
            <person name="Serrano A."/>
            <person name="Henrissat B."/>
            <person name="Drula E."/>
            <person name="Hughes K.W."/>
            <person name="Mata J.L."/>
            <person name="Ishikawa N.K."/>
            <person name="Vargas-Isla R."/>
            <person name="Ushijima S."/>
            <person name="Smith C.A."/>
            <person name="Donoghue J."/>
            <person name="Ahrendt S."/>
            <person name="Andreopoulos W."/>
            <person name="He G."/>
            <person name="LaButti K."/>
            <person name="Lipzen A."/>
            <person name="Ng V."/>
            <person name="Riley R."/>
            <person name="Sandor L."/>
            <person name="Barry K."/>
            <person name="Martinez A.T."/>
            <person name="Xiao Y."/>
            <person name="Gibbons J.G."/>
            <person name="Terashima K."/>
            <person name="Grigoriev I.V."/>
            <person name="Hibbett D."/>
        </authorList>
    </citation>
    <scope>NUCLEOTIDE SEQUENCE</scope>
    <source>
        <strain evidence="1">Sp2 HRB7682 ss15</strain>
    </source>
</reference>
<proteinExistence type="predicted"/>
<name>A0A9W8ZS70_9AGAR</name>
<evidence type="ECO:0000313" key="2">
    <source>
        <dbReference type="Proteomes" id="UP001150238"/>
    </source>
</evidence>
<accession>A0A9W8ZS70</accession>
<organism evidence="1 2">
    <name type="scientific">Lentinula lateritia</name>
    <dbReference type="NCBI Taxonomy" id="40482"/>
    <lineage>
        <taxon>Eukaryota</taxon>
        <taxon>Fungi</taxon>
        <taxon>Dikarya</taxon>
        <taxon>Basidiomycota</taxon>
        <taxon>Agaricomycotina</taxon>
        <taxon>Agaricomycetes</taxon>
        <taxon>Agaricomycetidae</taxon>
        <taxon>Agaricales</taxon>
        <taxon>Marasmiineae</taxon>
        <taxon>Omphalotaceae</taxon>
        <taxon>Lentinula</taxon>
    </lineage>
</organism>
<dbReference type="Proteomes" id="UP001150238">
    <property type="component" value="Unassembled WGS sequence"/>
</dbReference>
<sequence length="99" mass="10276">MNPILIPTYNLNTQPQQLARFNTGIFTMKFSAILSAVLIAALGVTSVTAAADIAADPNSACRCPNNCSHKFGDSCKFYDNGNVISGSCVNGNGGLTCAT</sequence>
<reference evidence="1" key="1">
    <citation type="submission" date="2022-08" db="EMBL/GenBank/DDBJ databases">
        <authorList>
            <consortium name="DOE Joint Genome Institute"/>
            <person name="Min B."/>
            <person name="Riley R."/>
            <person name="Sierra-Patev S."/>
            <person name="Naranjo-Ortiz M."/>
            <person name="Looney B."/>
            <person name="Konkel Z."/>
            <person name="Slot J.C."/>
            <person name="Sakamoto Y."/>
            <person name="Steenwyk J.L."/>
            <person name="Rokas A."/>
            <person name="Carro J."/>
            <person name="Camarero S."/>
            <person name="Ferreira P."/>
            <person name="Molpeceres G."/>
            <person name="Ruiz-Duenas F.J."/>
            <person name="Serrano A."/>
            <person name="Henrissat B."/>
            <person name="Drula E."/>
            <person name="Hughes K.W."/>
            <person name="Mata J.L."/>
            <person name="Ishikawa N.K."/>
            <person name="Vargas-Isla R."/>
            <person name="Ushijima S."/>
            <person name="Smith C.A."/>
            <person name="Ahrendt S."/>
            <person name="Andreopoulos W."/>
            <person name="He G."/>
            <person name="Labutti K."/>
            <person name="Lipzen A."/>
            <person name="Ng V."/>
            <person name="Sandor L."/>
            <person name="Barry K."/>
            <person name="Martinez A.T."/>
            <person name="Xiao Y."/>
            <person name="Gibbons J.G."/>
            <person name="Terashima K."/>
            <person name="Hibbett D.S."/>
            <person name="Grigoriev I.V."/>
        </authorList>
    </citation>
    <scope>NUCLEOTIDE SEQUENCE</scope>
    <source>
        <strain evidence="1">Sp2 HRB7682 ss15</strain>
    </source>
</reference>
<dbReference type="EMBL" id="JANVFS010000061">
    <property type="protein sequence ID" value="KAJ4464243.1"/>
    <property type="molecule type" value="Genomic_DNA"/>
</dbReference>
<protein>
    <submittedName>
        <fullName evidence="1">Uncharacterized protein</fullName>
    </submittedName>
</protein>
<gene>
    <name evidence="1" type="ORF">C8J55DRAFT_567023</name>
</gene>
<evidence type="ECO:0000313" key="1">
    <source>
        <dbReference type="EMBL" id="KAJ4464243.1"/>
    </source>
</evidence>
<comment type="caution">
    <text evidence="1">The sequence shown here is derived from an EMBL/GenBank/DDBJ whole genome shotgun (WGS) entry which is preliminary data.</text>
</comment>